<evidence type="ECO:0000256" key="20">
    <source>
        <dbReference type="PROSITE-ProRule" id="PRU10141"/>
    </source>
</evidence>
<dbReference type="InterPro" id="IPR025287">
    <property type="entry name" value="WAK_GUB"/>
</dbReference>
<comment type="caution">
    <text evidence="24">The sequence shown here is derived from an EMBL/GenBank/DDBJ whole genome shotgun (WGS) entry which is preliminary data.</text>
</comment>
<comment type="catalytic activity">
    <reaction evidence="17">
        <text>L-threonyl-[protein] + ATP = O-phospho-L-threonyl-[protein] + ADP + H(+)</text>
        <dbReference type="Rhea" id="RHEA:46608"/>
        <dbReference type="Rhea" id="RHEA-COMP:11060"/>
        <dbReference type="Rhea" id="RHEA-COMP:11605"/>
        <dbReference type="ChEBI" id="CHEBI:15378"/>
        <dbReference type="ChEBI" id="CHEBI:30013"/>
        <dbReference type="ChEBI" id="CHEBI:30616"/>
        <dbReference type="ChEBI" id="CHEBI:61977"/>
        <dbReference type="ChEBI" id="CHEBI:456216"/>
    </reaction>
</comment>
<evidence type="ECO:0000256" key="4">
    <source>
        <dbReference type="ARBA" id="ARBA00022553"/>
    </source>
</evidence>
<dbReference type="InterPro" id="IPR017441">
    <property type="entry name" value="Protein_kinase_ATP_BS"/>
</dbReference>
<dbReference type="PROSITE" id="PS50026">
    <property type="entry name" value="EGF_3"/>
    <property type="match status" value="2"/>
</dbReference>
<evidence type="ECO:0000256" key="7">
    <source>
        <dbReference type="ARBA" id="ARBA00022729"/>
    </source>
</evidence>
<keyword evidence="4" id="KW-0597">Phosphoprotein</keyword>
<evidence type="ECO:0000256" key="8">
    <source>
        <dbReference type="ARBA" id="ARBA00022737"/>
    </source>
</evidence>
<dbReference type="EMBL" id="JACGWJ010000016">
    <property type="protein sequence ID" value="KAL0360054.1"/>
    <property type="molecule type" value="Genomic_DNA"/>
</dbReference>
<dbReference type="GO" id="GO:0004674">
    <property type="term" value="F:protein serine/threonine kinase activity"/>
    <property type="evidence" value="ECO:0007669"/>
    <property type="project" value="UniProtKB-KW"/>
</dbReference>
<comment type="subcellular location">
    <subcellularLocation>
        <location evidence="1">Membrane</location>
        <topology evidence="1">Single-pass type I membrane protein</topology>
    </subcellularLocation>
</comment>
<dbReference type="SMART" id="SM00220">
    <property type="entry name" value="S_TKc"/>
    <property type="match status" value="1"/>
</dbReference>
<dbReference type="PANTHER" id="PTHR27005:SF468">
    <property type="entry name" value="OS01G0310500 PROTEIN"/>
    <property type="match status" value="1"/>
</dbReference>
<evidence type="ECO:0000256" key="16">
    <source>
        <dbReference type="ARBA" id="ARBA00047558"/>
    </source>
</evidence>
<dbReference type="InterPro" id="IPR011009">
    <property type="entry name" value="Kinase-like_dom_sf"/>
</dbReference>
<dbReference type="GO" id="GO:0005524">
    <property type="term" value="F:ATP binding"/>
    <property type="evidence" value="ECO:0007669"/>
    <property type="project" value="UniProtKB-UniRule"/>
</dbReference>
<reference evidence="24" key="2">
    <citation type="journal article" date="2024" name="Plant">
        <title>Genomic evolution and insights into agronomic trait innovations of Sesamum species.</title>
        <authorList>
            <person name="Miao H."/>
            <person name="Wang L."/>
            <person name="Qu L."/>
            <person name="Liu H."/>
            <person name="Sun Y."/>
            <person name="Le M."/>
            <person name="Wang Q."/>
            <person name="Wei S."/>
            <person name="Zheng Y."/>
            <person name="Lin W."/>
            <person name="Duan Y."/>
            <person name="Cao H."/>
            <person name="Xiong S."/>
            <person name="Wang X."/>
            <person name="Wei L."/>
            <person name="Li C."/>
            <person name="Ma Q."/>
            <person name="Ju M."/>
            <person name="Zhao R."/>
            <person name="Li G."/>
            <person name="Mu C."/>
            <person name="Tian Q."/>
            <person name="Mei H."/>
            <person name="Zhang T."/>
            <person name="Gao T."/>
            <person name="Zhang H."/>
        </authorList>
    </citation>
    <scope>NUCLEOTIDE SEQUENCE</scope>
    <source>
        <strain evidence="24">G02</strain>
    </source>
</reference>
<evidence type="ECO:0000256" key="17">
    <source>
        <dbReference type="ARBA" id="ARBA00047951"/>
    </source>
</evidence>
<dbReference type="CDD" id="cd14066">
    <property type="entry name" value="STKc_IRAK"/>
    <property type="match status" value="1"/>
</dbReference>
<feature type="transmembrane region" description="Helical" evidence="21">
    <location>
        <begin position="408"/>
        <end position="432"/>
    </location>
</feature>
<comment type="function">
    <text evidence="18">Serine/threonine-protein kinase that may function as a signaling receptor of extracellular matrix component. Binding to pectin may have significance in the control of cell expansion, morphogenesis and development.</text>
</comment>
<dbReference type="AlphaFoldDB" id="A0AAW2PWY3"/>
<evidence type="ECO:0000256" key="10">
    <source>
        <dbReference type="ARBA" id="ARBA00022777"/>
    </source>
</evidence>
<dbReference type="FunFam" id="1.10.510.10:FF:000084">
    <property type="entry name" value="Wall-associated receptor kinase 2"/>
    <property type="match status" value="1"/>
</dbReference>
<dbReference type="PANTHER" id="PTHR27005">
    <property type="entry name" value="WALL-ASSOCIATED RECEPTOR KINASE-LIKE 21"/>
    <property type="match status" value="1"/>
</dbReference>
<keyword evidence="3 19" id="KW-0245">EGF-like domain</keyword>
<name>A0AAW2PWY3_SESRA</name>
<dbReference type="InterPro" id="IPR018097">
    <property type="entry name" value="EGF_Ca-bd_CS"/>
</dbReference>
<keyword evidence="8" id="KW-0677">Repeat</keyword>
<dbReference type="InterPro" id="IPR049883">
    <property type="entry name" value="NOTCH1_EGF-like"/>
</dbReference>
<dbReference type="PROSITE" id="PS01186">
    <property type="entry name" value="EGF_2"/>
    <property type="match status" value="2"/>
</dbReference>
<dbReference type="Pfam" id="PF07645">
    <property type="entry name" value="EGF_CA"/>
    <property type="match status" value="2"/>
</dbReference>
<evidence type="ECO:0000256" key="1">
    <source>
        <dbReference type="ARBA" id="ARBA00004479"/>
    </source>
</evidence>
<dbReference type="SUPFAM" id="SSF56112">
    <property type="entry name" value="Protein kinase-like (PK-like)"/>
    <property type="match status" value="1"/>
</dbReference>
<evidence type="ECO:0000256" key="6">
    <source>
        <dbReference type="ARBA" id="ARBA00022692"/>
    </source>
</evidence>
<keyword evidence="6 21" id="KW-0812">Transmembrane</keyword>
<reference evidence="24" key="1">
    <citation type="submission" date="2020-06" db="EMBL/GenBank/DDBJ databases">
        <authorList>
            <person name="Li T."/>
            <person name="Hu X."/>
            <person name="Zhang T."/>
            <person name="Song X."/>
            <person name="Zhang H."/>
            <person name="Dai N."/>
            <person name="Sheng W."/>
            <person name="Hou X."/>
            <person name="Wei L."/>
        </authorList>
    </citation>
    <scope>NUCLEOTIDE SEQUENCE</scope>
    <source>
        <strain evidence="24">G02</strain>
        <tissue evidence="24">Leaf</tissue>
    </source>
</reference>
<dbReference type="InterPro" id="IPR045274">
    <property type="entry name" value="WAK-like"/>
</dbReference>
<dbReference type="PROSITE" id="PS50011">
    <property type="entry name" value="PROTEIN_KINASE_DOM"/>
    <property type="match status" value="1"/>
</dbReference>
<gene>
    <name evidence="24" type="ORF">Sradi_3689900</name>
</gene>
<dbReference type="PROSITE" id="PS00108">
    <property type="entry name" value="PROTEIN_KINASE_ST"/>
    <property type="match status" value="1"/>
</dbReference>
<keyword evidence="13 21" id="KW-0472">Membrane</keyword>
<comment type="caution">
    <text evidence="19">Lacks conserved residue(s) required for the propagation of feature annotation.</text>
</comment>
<feature type="domain" description="EGF-like" evidence="23">
    <location>
        <begin position="313"/>
        <end position="349"/>
    </location>
</feature>
<evidence type="ECO:0000313" key="24">
    <source>
        <dbReference type="EMBL" id="KAL0360054.1"/>
    </source>
</evidence>
<dbReference type="Pfam" id="PF00069">
    <property type="entry name" value="Pkinase"/>
    <property type="match status" value="1"/>
</dbReference>
<dbReference type="Gene3D" id="1.10.510.10">
    <property type="entry name" value="Transferase(Phosphotransferase) domain 1"/>
    <property type="match status" value="1"/>
</dbReference>
<evidence type="ECO:0000256" key="15">
    <source>
        <dbReference type="ARBA" id="ARBA00023180"/>
    </source>
</evidence>
<keyword evidence="9 20" id="KW-0547">Nucleotide-binding</keyword>
<dbReference type="GO" id="GO:0030247">
    <property type="term" value="F:polysaccharide binding"/>
    <property type="evidence" value="ECO:0007669"/>
    <property type="project" value="InterPro"/>
</dbReference>
<dbReference type="FunFam" id="2.10.25.10:FF:000628">
    <property type="entry name" value="Wall-associated receptor kinase 2"/>
    <property type="match status" value="1"/>
</dbReference>
<evidence type="ECO:0000256" key="12">
    <source>
        <dbReference type="ARBA" id="ARBA00022989"/>
    </source>
</evidence>
<dbReference type="SMART" id="SM00179">
    <property type="entry name" value="EGF_CA"/>
    <property type="match status" value="2"/>
</dbReference>
<dbReference type="FunFam" id="3.30.200.20:FF:000043">
    <property type="entry name" value="Wall-associated receptor kinase 2"/>
    <property type="match status" value="1"/>
</dbReference>
<dbReference type="Gene3D" id="2.10.25.10">
    <property type="entry name" value="Laminin"/>
    <property type="match status" value="2"/>
</dbReference>
<keyword evidence="14" id="KW-1015">Disulfide bond</keyword>
<evidence type="ECO:0000259" key="22">
    <source>
        <dbReference type="PROSITE" id="PS50011"/>
    </source>
</evidence>
<dbReference type="PROSITE" id="PS00107">
    <property type="entry name" value="PROTEIN_KINASE_ATP"/>
    <property type="match status" value="1"/>
</dbReference>
<keyword evidence="7" id="KW-0732">Signal</keyword>
<accession>A0AAW2PWY3</accession>
<dbReference type="InterPro" id="IPR009030">
    <property type="entry name" value="Growth_fac_rcpt_cys_sf"/>
</dbReference>
<dbReference type="SMART" id="SM00181">
    <property type="entry name" value="EGF"/>
    <property type="match status" value="3"/>
</dbReference>
<evidence type="ECO:0000256" key="5">
    <source>
        <dbReference type="ARBA" id="ARBA00022679"/>
    </source>
</evidence>
<dbReference type="PROSITE" id="PS01187">
    <property type="entry name" value="EGF_CA"/>
    <property type="match status" value="2"/>
</dbReference>
<dbReference type="InterPro" id="IPR001881">
    <property type="entry name" value="EGF-like_Ca-bd_dom"/>
</dbReference>
<evidence type="ECO:0000256" key="2">
    <source>
        <dbReference type="ARBA" id="ARBA00022527"/>
    </source>
</evidence>
<dbReference type="GO" id="GO:0005886">
    <property type="term" value="C:plasma membrane"/>
    <property type="evidence" value="ECO:0007669"/>
    <property type="project" value="TreeGrafter"/>
</dbReference>
<evidence type="ECO:0000256" key="3">
    <source>
        <dbReference type="ARBA" id="ARBA00022536"/>
    </source>
</evidence>
<dbReference type="SUPFAM" id="SSF57184">
    <property type="entry name" value="Growth factor receptor domain"/>
    <property type="match status" value="1"/>
</dbReference>
<dbReference type="InterPro" id="IPR008271">
    <property type="entry name" value="Ser/Thr_kinase_AS"/>
</dbReference>
<keyword evidence="24" id="KW-0675">Receptor</keyword>
<feature type="domain" description="EGF-like" evidence="23">
    <location>
        <begin position="364"/>
        <end position="400"/>
    </location>
</feature>
<keyword evidence="12 21" id="KW-1133">Transmembrane helix</keyword>
<keyword evidence="2" id="KW-0723">Serine/threonine-protein kinase</keyword>
<dbReference type="InterPro" id="IPR000152">
    <property type="entry name" value="EGF-type_Asp/Asn_hydroxyl_site"/>
</dbReference>
<evidence type="ECO:0000256" key="19">
    <source>
        <dbReference type="PROSITE-ProRule" id="PRU00076"/>
    </source>
</evidence>
<evidence type="ECO:0000259" key="23">
    <source>
        <dbReference type="PROSITE" id="PS50026"/>
    </source>
</evidence>
<dbReference type="Pfam" id="PF13947">
    <property type="entry name" value="GUB_WAK_bind"/>
    <property type="match status" value="1"/>
</dbReference>
<organism evidence="24">
    <name type="scientific">Sesamum radiatum</name>
    <name type="common">Black benniseed</name>
    <dbReference type="NCBI Taxonomy" id="300843"/>
    <lineage>
        <taxon>Eukaryota</taxon>
        <taxon>Viridiplantae</taxon>
        <taxon>Streptophyta</taxon>
        <taxon>Embryophyta</taxon>
        <taxon>Tracheophyta</taxon>
        <taxon>Spermatophyta</taxon>
        <taxon>Magnoliopsida</taxon>
        <taxon>eudicotyledons</taxon>
        <taxon>Gunneridae</taxon>
        <taxon>Pentapetalae</taxon>
        <taxon>asterids</taxon>
        <taxon>lamiids</taxon>
        <taxon>Lamiales</taxon>
        <taxon>Pedaliaceae</taxon>
        <taxon>Sesamum</taxon>
    </lineage>
</organism>
<keyword evidence="15" id="KW-0325">Glycoprotein</keyword>
<feature type="binding site" evidence="20">
    <location>
        <position position="513"/>
    </location>
    <ligand>
        <name>ATP</name>
        <dbReference type="ChEBI" id="CHEBI:30616"/>
    </ligand>
</feature>
<dbReference type="Gene3D" id="3.30.200.20">
    <property type="entry name" value="Phosphorylase Kinase, domain 1"/>
    <property type="match status" value="1"/>
</dbReference>
<dbReference type="PROSITE" id="PS00010">
    <property type="entry name" value="ASX_HYDROXYL"/>
    <property type="match status" value="2"/>
</dbReference>
<evidence type="ECO:0000256" key="21">
    <source>
        <dbReference type="SAM" id="Phobius"/>
    </source>
</evidence>
<dbReference type="GO" id="GO:0005509">
    <property type="term" value="F:calcium ion binding"/>
    <property type="evidence" value="ECO:0007669"/>
    <property type="project" value="InterPro"/>
</dbReference>
<evidence type="ECO:0000256" key="18">
    <source>
        <dbReference type="ARBA" id="ARBA00058961"/>
    </source>
</evidence>
<comment type="catalytic activity">
    <reaction evidence="16">
        <text>L-seryl-[protein] + ATP = O-phospho-L-seryl-[protein] + ADP + H(+)</text>
        <dbReference type="Rhea" id="RHEA:17989"/>
        <dbReference type="Rhea" id="RHEA-COMP:9863"/>
        <dbReference type="Rhea" id="RHEA-COMP:11604"/>
        <dbReference type="ChEBI" id="CHEBI:15378"/>
        <dbReference type="ChEBI" id="CHEBI:29999"/>
        <dbReference type="ChEBI" id="CHEBI:30616"/>
        <dbReference type="ChEBI" id="CHEBI:83421"/>
        <dbReference type="ChEBI" id="CHEBI:456216"/>
    </reaction>
</comment>
<keyword evidence="10 24" id="KW-0418">Kinase</keyword>
<evidence type="ECO:0000256" key="11">
    <source>
        <dbReference type="ARBA" id="ARBA00022840"/>
    </source>
</evidence>
<sequence length="816" mass="90664">MMNSLMIKIKKNLDLQCLPVVIDPLIIIIFILMMSSLPPTQSVSNYAVAKPDCVDRCGEVSIPYPFGTSQDCYQSRSFLVECNKTFSPPKLYWGNSTIEITNISLDGQLTVLQYIARDCYAPNATRISHNKPWITLPTYFTVNNTANKFTIVGCDTYAYVSGWWLNQSYTTGCMAFCNAKDDLVEGSCMGLGCCQLTYIPQDVWTVEIDLRSFSNYTNRSGFDNCSYAFLAQETAFTVSQQSIANLKNVTHLPMVADWAIGNMTCEEAKKNSSAYACKSLNSMCYKPDNGYGYRCSCLEGYQGNPYLVGGCQDIDECKLGKCRYDCQNTNGNYTCLCPKGYHGDGQTCSPRDSGESLILKLVADIDECKLGKCRYDCQNSNGNYTCLCPKGYHGDGQTCSPRDSGESFILKLVAGIALAIILLLLVAFLLYWEHKRRSFNKMKQKFFLQNGGTLLQEKLHARGRSPESVKIFTSFELKKATNDFSNSMIVGQGGFGTVYKGLLPDNSIVAIKKSKYVDPNQVEQFINEVIVLSQVNHRNVVRLIGCCLETEVPLLVYEFISNGTLSSHIHNQARAPFLSWDIRLKIAAEAAGVLSYLHSAAATPIIHRDVKSDNILLDHSFTAKVSDFGASRLVPLDHTQLSTVVQGTLGYLDPEYMQTNQLTEKSDVYSFGVVLLELLTGRRAIIFDKPEDEKNLANFFLSVFKQERLLQVVDDNILGDDRNIREQILEVARLAQGCLNVKGEDRPSMKEVAMELEGLRHGGKHSWAQTEGKAEEMESLLAGGYNGISIDGYGDGTSVGFDSLRSHVDLRMSGGR</sequence>
<evidence type="ECO:0000256" key="13">
    <source>
        <dbReference type="ARBA" id="ARBA00023136"/>
    </source>
</evidence>
<proteinExistence type="predicted"/>
<evidence type="ECO:0000256" key="14">
    <source>
        <dbReference type="ARBA" id="ARBA00023157"/>
    </source>
</evidence>
<protein>
    <submittedName>
        <fullName evidence="24">Wall-associated receptor kinase</fullName>
    </submittedName>
</protein>
<keyword evidence="11 20" id="KW-0067">ATP-binding</keyword>
<dbReference type="InterPro" id="IPR000742">
    <property type="entry name" value="EGF"/>
</dbReference>
<dbReference type="GO" id="GO:0007166">
    <property type="term" value="P:cell surface receptor signaling pathway"/>
    <property type="evidence" value="ECO:0007669"/>
    <property type="project" value="InterPro"/>
</dbReference>
<dbReference type="FunFam" id="2.10.25.10:FF:000038">
    <property type="entry name" value="Fibrillin 2"/>
    <property type="match status" value="2"/>
</dbReference>
<keyword evidence="5" id="KW-0808">Transferase</keyword>
<dbReference type="InterPro" id="IPR000719">
    <property type="entry name" value="Prot_kinase_dom"/>
</dbReference>
<feature type="transmembrane region" description="Helical" evidence="21">
    <location>
        <begin position="12"/>
        <end position="34"/>
    </location>
</feature>
<feature type="domain" description="Protein kinase" evidence="22">
    <location>
        <begin position="484"/>
        <end position="768"/>
    </location>
</feature>
<evidence type="ECO:0000256" key="9">
    <source>
        <dbReference type="ARBA" id="ARBA00022741"/>
    </source>
</evidence>
<dbReference type="CDD" id="cd00054">
    <property type="entry name" value="EGF_CA"/>
    <property type="match status" value="2"/>
</dbReference>